<feature type="compositionally biased region" description="Basic and acidic residues" evidence="5">
    <location>
        <begin position="258"/>
        <end position="273"/>
    </location>
</feature>
<dbReference type="GO" id="GO:0005634">
    <property type="term" value="C:nucleus"/>
    <property type="evidence" value="ECO:0007669"/>
    <property type="project" value="UniProtKB-SubCell"/>
</dbReference>
<keyword evidence="2 4" id="KW-0694">RNA-binding</keyword>
<comment type="subcellular location">
    <subcellularLocation>
        <location evidence="1">Nucleus</location>
    </subcellularLocation>
</comment>
<sequence length="496" mass="53871">MAEESAPVVASTEAKMQVETPAVAAETTSVILPEDEELAKKCLAQVEFYFNDSNLPYDKFLWTATQRDPLHQGWVDIATVASFSRMKEYLAKGLPWVVEALRRSEELLAVDQDGKKVRRTRELKPPTDAFARSVYAKGFPAESPSLQLELEEWFNQFGKVNVVRMRKGDDKVFKNSVFTEFAEMESVEKFLALEPKPTFQGAEISAMTKDAYVQMKMKEKNIDPNSIQRGSSASSTMPKGKFNAFKLMDTGSGGSKRKREDNKEQREEEERKRAKKIEDLEIEYLGQKLKVNSEGNLAEPSALVPPTGHVLSFSGAGPDGDWRVLKADLVTAGFTSPFISFPKGTTGGAFENSAEAFTPESLAALQARDIVVGGQKIQWSFLEGDDLRAHYVSRANFQGKKALEAVTQAGTSSSSRSGGSGRGGRGGARGGRGGGRGGKGGNRPGDRNSERAEKVAGEKKDESGSSKPRTIDNDSVAGQGTRGQTSAPVLAMSTDA</sequence>
<dbReference type="InterPro" id="IPR036390">
    <property type="entry name" value="WH_DNA-bd_sf"/>
</dbReference>
<reference evidence="8" key="1">
    <citation type="submission" date="2014-08" db="EMBL/GenBank/DDBJ databases">
        <authorList>
            <person name="Sharma Rahul"/>
            <person name="Thines Marco"/>
        </authorList>
    </citation>
    <scope>NUCLEOTIDE SEQUENCE</scope>
</reference>
<dbReference type="PANTHER" id="PTHR22792">
    <property type="entry name" value="LUPUS LA PROTEIN-RELATED"/>
    <property type="match status" value="1"/>
</dbReference>
<dbReference type="InterPro" id="IPR006630">
    <property type="entry name" value="La_HTH"/>
</dbReference>
<organism evidence="8">
    <name type="scientific">Phaffia rhodozyma</name>
    <name type="common">Yeast</name>
    <name type="synonym">Xanthophyllomyces dendrorhous</name>
    <dbReference type="NCBI Taxonomy" id="264483"/>
    <lineage>
        <taxon>Eukaryota</taxon>
        <taxon>Fungi</taxon>
        <taxon>Dikarya</taxon>
        <taxon>Basidiomycota</taxon>
        <taxon>Agaricomycotina</taxon>
        <taxon>Tremellomycetes</taxon>
        <taxon>Cystofilobasidiales</taxon>
        <taxon>Mrakiaceae</taxon>
        <taxon>Phaffia</taxon>
    </lineage>
</organism>
<feature type="region of interest" description="Disordered" evidence="5">
    <location>
        <begin position="222"/>
        <end position="273"/>
    </location>
</feature>
<dbReference type="InterPro" id="IPR002344">
    <property type="entry name" value="Lupus_La"/>
</dbReference>
<feature type="compositionally biased region" description="Gly residues" evidence="5">
    <location>
        <begin position="418"/>
        <end position="443"/>
    </location>
</feature>
<feature type="domain" description="RRM" evidence="6">
    <location>
        <begin position="132"/>
        <end position="220"/>
    </location>
</feature>
<dbReference type="GO" id="GO:0003729">
    <property type="term" value="F:mRNA binding"/>
    <property type="evidence" value="ECO:0007669"/>
    <property type="project" value="TreeGrafter"/>
</dbReference>
<feature type="region of interest" description="Disordered" evidence="5">
    <location>
        <begin position="406"/>
        <end position="496"/>
    </location>
</feature>
<dbReference type="PRINTS" id="PR00302">
    <property type="entry name" value="LUPUSLA"/>
</dbReference>
<feature type="compositionally biased region" description="Polar residues" evidence="5">
    <location>
        <begin position="223"/>
        <end position="237"/>
    </location>
</feature>
<dbReference type="SUPFAM" id="SSF54928">
    <property type="entry name" value="RNA-binding domain, RBD"/>
    <property type="match status" value="1"/>
</dbReference>
<dbReference type="Pfam" id="PF05383">
    <property type="entry name" value="La"/>
    <property type="match status" value="1"/>
</dbReference>
<dbReference type="InterPro" id="IPR035979">
    <property type="entry name" value="RBD_domain_sf"/>
</dbReference>
<dbReference type="AlphaFoldDB" id="A0A0F7SUX4"/>
<dbReference type="GO" id="GO:0006396">
    <property type="term" value="P:RNA processing"/>
    <property type="evidence" value="ECO:0007669"/>
    <property type="project" value="InterPro"/>
</dbReference>
<dbReference type="PROSITE" id="PS50961">
    <property type="entry name" value="HTH_LA"/>
    <property type="match status" value="1"/>
</dbReference>
<dbReference type="SMART" id="SM00715">
    <property type="entry name" value="LA"/>
    <property type="match status" value="1"/>
</dbReference>
<proteinExistence type="predicted"/>
<evidence type="ECO:0000259" key="6">
    <source>
        <dbReference type="PROSITE" id="PS50102"/>
    </source>
</evidence>
<dbReference type="Gene3D" id="1.10.10.10">
    <property type="entry name" value="Winged helix-like DNA-binding domain superfamily/Winged helix DNA-binding domain"/>
    <property type="match status" value="1"/>
</dbReference>
<name>A0A0F7SUX4_PHARH</name>
<evidence type="ECO:0000256" key="3">
    <source>
        <dbReference type="ARBA" id="ARBA00023242"/>
    </source>
</evidence>
<dbReference type="PROSITE" id="PS50102">
    <property type="entry name" value="RRM"/>
    <property type="match status" value="1"/>
</dbReference>
<protein>
    <submittedName>
        <fullName evidence="8">FOG: RRM domain</fullName>
    </submittedName>
</protein>
<evidence type="ECO:0000256" key="1">
    <source>
        <dbReference type="ARBA" id="ARBA00004123"/>
    </source>
</evidence>
<dbReference type="CDD" id="cd12291">
    <property type="entry name" value="RRM1_La"/>
    <property type="match status" value="1"/>
</dbReference>
<dbReference type="InterPro" id="IPR036388">
    <property type="entry name" value="WH-like_DNA-bd_sf"/>
</dbReference>
<feature type="domain" description="HTH La-type RNA-binding" evidence="7">
    <location>
        <begin position="32"/>
        <end position="128"/>
    </location>
</feature>
<dbReference type="InterPro" id="IPR045180">
    <property type="entry name" value="La_dom_prot"/>
</dbReference>
<evidence type="ECO:0000313" key="8">
    <source>
        <dbReference type="EMBL" id="CED85301.1"/>
    </source>
</evidence>
<dbReference type="GO" id="GO:1990904">
    <property type="term" value="C:ribonucleoprotein complex"/>
    <property type="evidence" value="ECO:0007669"/>
    <property type="project" value="InterPro"/>
</dbReference>
<dbReference type="InterPro" id="IPR000504">
    <property type="entry name" value="RRM_dom"/>
</dbReference>
<dbReference type="PANTHER" id="PTHR22792:SF140">
    <property type="entry name" value="ACHILLES, ISOFORM A"/>
    <property type="match status" value="1"/>
</dbReference>
<dbReference type="Gene3D" id="3.30.70.330">
    <property type="match status" value="1"/>
</dbReference>
<dbReference type="InterPro" id="IPR012677">
    <property type="entry name" value="Nucleotide-bd_a/b_plait_sf"/>
</dbReference>
<accession>A0A0F7SUX4</accession>
<evidence type="ECO:0000256" key="2">
    <source>
        <dbReference type="ARBA" id="ARBA00022884"/>
    </source>
</evidence>
<feature type="compositionally biased region" description="Polar residues" evidence="5">
    <location>
        <begin position="476"/>
        <end position="487"/>
    </location>
</feature>
<dbReference type="EMBL" id="LN483332">
    <property type="protein sequence ID" value="CED85301.1"/>
    <property type="molecule type" value="Genomic_DNA"/>
</dbReference>
<dbReference type="SUPFAM" id="SSF46785">
    <property type="entry name" value="Winged helix' DNA-binding domain"/>
    <property type="match status" value="1"/>
</dbReference>
<keyword evidence="3" id="KW-0539">Nucleus</keyword>
<feature type="compositionally biased region" description="Basic and acidic residues" evidence="5">
    <location>
        <begin position="444"/>
        <end position="472"/>
    </location>
</feature>
<evidence type="ECO:0000259" key="7">
    <source>
        <dbReference type="PROSITE" id="PS50961"/>
    </source>
</evidence>
<evidence type="ECO:0000256" key="4">
    <source>
        <dbReference type="PROSITE-ProRule" id="PRU00332"/>
    </source>
</evidence>
<evidence type="ECO:0000256" key="5">
    <source>
        <dbReference type="SAM" id="MobiDB-lite"/>
    </source>
</evidence>